<organism evidence="6 7">
    <name type="scientific">Trichlorobacter lovleyi (strain ATCC BAA-1151 / DSM 17278 / SZ)</name>
    <name type="common">Geobacter lovleyi</name>
    <dbReference type="NCBI Taxonomy" id="398767"/>
    <lineage>
        <taxon>Bacteria</taxon>
        <taxon>Pseudomonadati</taxon>
        <taxon>Thermodesulfobacteriota</taxon>
        <taxon>Desulfuromonadia</taxon>
        <taxon>Geobacterales</taxon>
        <taxon>Geobacteraceae</taxon>
        <taxon>Trichlorobacter</taxon>
    </lineage>
</organism>
<dbReference type="Proteomes" id="UP000002420">
    <property type="component" value="Chromosome"/>
</dbReference>
<evidence type="ECO:0000256" key="4">
    <source>
        <dbReference type="ARBA" id="ARBA00023014"/>
    </source>
</evidence>
<feature type="domain" description="4Fe-4S ferredoxin-type" evidence="5">
    <location>
        <begin position="307"/>
        <end position="336"/>
    </location>
</feature>
<evidence type="ECO:0000256" key="2">
    <source>
        <dbReference type="ARBA" id="ARBA00022723"/>
    </source>
</evidence>
<dbReference type="STRING" id="398767.Glov_3209"/>
<keyword evidence="2" id="KW-0479">Metal-binding</keyword>
<keyword evidence="3" id="KW-0408">Iron</keyword>
<proteinExistence type="predicted"/>
<evidence type="ECO:0000313" key="6">
    <source>
        <dbReference type="EMBL" id="ACD96915.1"/>
    </source>
</evidence>
<keyword evidence="1" id="KW-0004">4Fe-4S</keyword>
<dbReference type="GO" id="GO:0046872">
    <property type="term" value="F:metal ion binding"/>
    <property type="evidence" value="ECO:0007669"/>
    <property type="project" value="UniProtKB-KW"/>
</dbReference>
<evidence type="ECO:0000256" key="3">
    <source>
        <dbReference type="ARBA" id="ARBA00023004"/>
    </source>
</evidence>
<dbReference type="eggNOG" id="COG2006">
    <property type="taxonomic scope" value="Bacteria"/>
</dbReference>
<feature type="domain" description="4Fe-4S ferredoxin-type" evidence="5">
    <location>
        <begin position="337"/>
        <end position="365"/>
    </location>
</feature>
<reference evidence="6 7" key="1">
    <citation type="submission" date="2008-05" db="EMBL/GenBank/DDBJ databases">
        <title>Complete sequence of chromosome of Geobacter lovleyi SZ.</title>
        <authorList>
            <consortium name="US DOE Joint Genome Institute"/>
            <person name="Lucas S."/>
            <person name="Copeland A."/>
            <person name="Lapidus A."/>
            <person name="Glavina del Rio T."/>
            <person name="Dalin E."/>
            <person name="Tice H."/>
            <person name="Bruce D."/>
            <person name="Goodwin L."/>
            <person name="Pitluck S."/>
            <person name="Chertkov O."/>
            <person name="Meincke L."/>
            <person name="Brettin T."/>
            <person name="Detter J.C."/>
            <person name="Han C."/>
            <person name="Tapia R."/>
            <person name="Kuske C.R."/>
            <person name="Schmutz J."/>
            <person name="Larimer F."/>
            <person name="Land M."/>
            <person name="Hauser L."/>
            <person name="Kyrpides N."/>
            <person name="Mikhailova N."/>
            <person name="Sung Y."/>
            <person name="Fletcher K.E."/>
            <person name="Ritalahti K.M."/>
            <person name="Loeffler F.E."/>
            <person name="Richardson P."/>
        </authorList>
    </citation>
    <scope>NUCLEOTIDE SEQUENCE [LARGE SCALE GENOMIC DNA]</scope>
    <source>
        <strain evidence="7">ATCC BAA-1151 / DSM 17278 / SZ</strain>
    </source>
</reference>
<keyword evidence="4" id="KW-0411">Iron-sulfur</keyword>
<evidence type="ECO:0000259" key="5">
    <source>
        <dbReference type="PROSITE" id="PS51379"/>
    </source>
</evidence>
<keyword evidence="7" id="KW-1185">Reference proteome</keyword>
<protein>
    <recommendedName>
        <fullName evidence="5">4Fe-4S ferredoxin-type domain-containing protein</fullName>
    </recommendedName>
</protein>
<gene>
    <name evidence="6" type="ordered locus">Glov_3209</name>
</gene>
<dbReference type="KEGG" id="glo:Glov_3209"/>
<accession>B3EAN2</accession>
<dbReference type="InterPro" id="IPR017900">
    <property type="entry name" value="4Fe4S_Fe_S_CS"/>
</dbReference>
<dbReference type="PANTHER" id="PTHR43687:SF1">
    <property type="entry name" value="FERREDOXIN III"/>
    <property type="match status" value="1"/>
</dbReference>
<dbReference type="SUPFAM" id="SSF54862">
    <property type="entry name" value="4Fe-4S ferredoxins"/>
    <property type="match status" value="1"/>
</dbReference>
<dbReference type="OrthoDB" id="9807879at2"/>
<evidence type="ECO:0000313" key="7">
    <source>
        <dbReference type="Proteomes" id="UP000002420"/>
    </source>
</evidence>
<dbReference type="EMBL" id="CP001089">
    <property type="protein sequence ID" value="ACD96915.1"/>
    <property type="molecule type" value="Genomic_DNA"/>
</dbReference>
<dbReference type="Pfam" id="PF04015">
    <property type="entry name" value="DUF362"/>
    <property type="match status" value="1"/>
</dbReference>
<dbReference type="eggNOG" id="COG1145">
    <property type="taxonomic scope" value="Bacteria"/>
</dbReference>
<dbReference type="PANTHER" id="PTHR43687">
    <property type="entry name" value="ADENYLYLSULFATE REDUCTASE, BETA SUBUNIT"/>
    <property type="match status" value="1"/>
</dbReference>
<dbReference type="GO" id="GO:0051539">
    <property type="term" value="F:4 iron, 4 sulfur cluster binding"/>
    <property type="evidence" value="ECO:0007669"/>
    <property type="project" value="UniProtKB-KW"/>
</dbReference>
<evidence type="ECO:0000256" key="1">
    <source>
        <dbReference type="ARBA" id="ARBA00022485"/>
    </source>
</evidence>
<dbReference type="InterPro" id="IPR050572">
    <property type="entry name" value="Fe-S_Ferredoxin"/>
</dbReference>
<dbReference type="RefSeq" id="WP_012471239.1">
    <property type="nucleotide sequence ID" value="NC_010814.1"/>
</dbReference>
<dbReference type="HOGENOM" id="CLU_058393_1_0_7"/>
<dbReference type="PROSITE" id="PS51379">
    <property type="entry name" value="4FE4S_FER_2"/>
    <property type="match status" value="2"/>
</dbReference>
<sequence>MDLISLQGCDGYDENLLRERLVALLQPLGGIERFVRPGQRVLLKPNLLAGKPPEAAVTTHPALVKLVTELVRGAGAEVMVGDSPGIGSFERVAEKSGIRKAVESAGGQLIPFGETRSVGAFGTFRQLELATAYLDADVIINLPKLKTHEMMTLTCAVKNLYGTVVGAAKAGLHLTAGHSKELFAGLLLEIAFARPVALTIVDGILAMEGNGPNSGRPRQLGLLLAGENPVAVDTVAAYLAGIPADLLPVEREARRRGLPGTELDRIELTADLADMVAVPPFILPEGLDVQFGLPGFLKKLLRNQLTPLPGAEKGSCTLCGVCRDACPPAAITLTKNALKVDSGRCIRCWCCRELCPRHAMAIRKGVLLQLLERLR</sequence>
<dbReference type="PROSITE" id="PS00198">
    <property type="entry name" value="4FE4S_FER_1"/>
    <property type="match status" value="1"/>
</dbReference>
<dbReference type="InterPro" id="IPR017896">
    <property type="entry name" value="4Fe4S_Fe-S-bd"/>
</dbReference>
<dbReference type="AlphaFoldDB" id="B3EAN2"/>
<name>B3EAN2_TRIL1</name>
<dbReference type="InterPro" id="IPR007160">
    <property type="entry name" value="DUF362"/>
</dbReference>
<dbReference type="Gene3D" id="3.30.70.20">
    <property type="match status" value="1"/>
</dbReference>